<dbReference type="EMBL" id="JASJOU010000001">
    <property type="protein sequence ID" value="MDJ1500027.1"/>
    <property type="molecule type" value="Genomic_DNA"/>
</dbReference>
<proteinExistence type="predicted"/>
<accession>A0AAE3UEA1</accession>
<dbReference type="AlphaFoldDB" id="A0AAE3UEA1"/>
<organism evidence="1 2">
    <name type="scientific">Xanthocytophaga agilis</name>
    <dbReference type="NCBI Taxonomy" id="3048010"/>
    <lineage>
        <taxon>Bacteria</taxon>
        <taxon>Pseudomonadati</taxon>
        <taxon>Bacteroidota</taxon>
        <taxon>Cytophagia</taxon>
        <taxon>Cytophagales</taxon>
        <taxon>Rhodocytophagaceae</taxon>
        <taxon>Xanthocytophaga</taxon>
    </lineage>
</organism>
<protein>
    <submittedName>
        <fullName evidence="1">Uncharacterized protein</fullName>
    </submittedName>
</protein>
<comment type="caution">
    <text evidence="1">The sequence shown here is derived from an EMBL/GenBank/DDBJ whole genome shotgun (WGS) entry which is preliminary data.</text>
</comment>
<name>A0AAE3UEA1_9BACT</name>
<reference evidence="1" key="1">
    <citation type="submission" date="2023-05" db="EMBL/GenBank/DDBJ databases">
        <authorList>
            <person name="Zhang X."/>
        </authorList>
    </citation>
    <scope>NUCLEOTIDE SEQUENCE</scope>
    <source>
        <strain evidence="1">BD1B2-1</strain>
    </source>
</reference>
<keyword evidence="2" id="KW-1185">Reference proteome</keyword>
<dbReference type="RefSeq" id="WP_314509558.1">
    <property type="nucleotide sequence ID" value="NZ_JASJOU010000001.1"/>
</dbReference>
<evidence type="ECO:0000313" key="1">
    <source>
        <dbReference type="EMBL" id="MDJ1500027.1"/>
    </source>
</evidence>
<gene>
    <name evidence="1" type="ORF">QNI22_05200</name>
</gene>
<evidence type="ECO:0000313" key="2">
    <source>
        <dbReference type="Proteomes" id="UP001232063"/>
    </source>
</evidence>
<sequence>MDFESIQQYLNELSEKYELVNVAMEGCQTWIDETWKERDIASFGGFAKEELKLAFDQHDFVFNHYFWQRLVIRTRIGIYVDDTAKVWARNLKPIGYYELETDEQGQTIDDWLVIEKEKEDELNIISQIRSLNTLLPEGALKRNKIYYEYVTYVHHVVAFFQSQQYDATAHCIRRAFVYLKDNPKLFSETPYFKRSKYILKMILYYMIEKNLLTEITLGELKRAGIIKGGN</sequence>
<dbReference type="Proteomes" id="UP001232063">
    <property type="component" value="Unassembled WGS sequence"/>
</dbReference>